<reference evidence="3" key="1">
    <citation type="journal article" date="2019" name="Int. J. Syst. Evol. Microbiol.">
        <title>The Global Catalogue of Microorganisms (GCM) 10K type strain sequencing project: providing services to taxonomists for standard genome sequencing and annotation.</title>
        <authorList>
            <consortium name="The Broad Institute Genomics Platform"/>
            <consortium name="The Broad Institute Genome Sequencing Center for Infectious Disease"/>
            <person name="Wu L."/>
            <person name="Ma J."/>
        </authorList>
    </citation>
    <scope>NUCLEOTIDE SEQUENCE [LARGE SCALE GENOMIC DNA]</scope>
    <source>
        <strain evidence="3">KCTC 42587</strain>
    </source>
</reference>
<evidence type="ECO:0000313" key="3">
    <source>
        <dbReference type="Proteomes" id="UP001597472"/>
    </source>
</evidence>
<sequence>MDNKPNFTNLNALFINCTLKKSPSKSHTETLINLSKSIMIKEGVQVENLRFIDFDVASGIYPDMTNHGWDTDAWPAIYKKVMAADILVIGTPIWLGEKSSEAQKLIERLYAMSGKTNAKGQYVYYGKVGGCIITGNEDGAKHCAMGLLYALQHIGYSIPPQADSGWLGAIGPGPSYGDTEWQQESLNPPAGFDSEFTNRNVTFMTYNLLHLAGMLKLQNGYPKYGNSKTDWTDGKRWHFENPEYR</sequence>
<dbReference type="Proteomes" id="UP001597472">
    <property type="component" value="Unassembled WGS sequence"/>
</dbReference>
<feature type="domain" description="NADPH-dependent FMN reductase-like" evidence="1">
    <location>
        <begin position="22"/>
        <end position="160"/>
    </location>
</feature>
<proteinExistence type="predicted"/>
<organism evidence="2 3">
    <name type="scientific">Bizionia sediminis</name>
    <dbReference type="NCBI Taxonomy" id="1737064"/>
    <lineage>
        <taxon>Bacteria</taxon>
        <taxon>Pseudomonadati</taxon>
        <taxon>Bacteroidota</taxon>
        <taxon>Flavobacteriia</taxon>
        <taxon>Flavobacteriales</taxon>
        <taxon>Flavobacteriaceae</taxon>
        <taxon>Bizionia</taxon>
    </lineage>
</organism>
<dbReference type="InterPro" id="IPR029039">
    <property type="entry name" value="Flavoprotein-like_sf"/>
</dbReference>
<dbReference type="EMBL" id="JBHULS010000001">
    <property type="protein sequence ID" value="MFD2550948.1"/>
    <property type="molecule type" value="Genomic_DNA"/>
</dbReference>
<keyword evidence="3" id="KW-1185">Reference proteome</keyword>
<comment type="caution">
    <text evidence="2">The sequence shown here is derived from an EMBL/GenBank/DDBJ whole genome shotgun (WGS) entry which is preliminary data.</text>
</comment>
<dbReference type="Gene3D" id="3.40.50.360">
    <property type="match status" value="1"/>
</dbReference>
<dbReference type="Pfam" id="PF03358">
    <property type="entry name" value="FMN_red"/>
    <property type="match status" value="1"/>
</dbReference>
<dbReference type="RefSeq" id="WP_376891925.1">
    <property type="nucleotide sequence ID" value="NZ_JBHULS010000001.1"/>
</dbReference>
<evidence type="ECO:0000259" key="1">
    <source>
        <dbReference type="Pfam" id="PF03358"/>
    </source>
</evidence>
<gene>
    <name evidence="2" type="ORF">ACFSQP_03870</name>
</gene>
<dbReference type="SUPFAM" id="SSF52218">
    <property type="entry name" value="Flavoproteins"/>
    <property type="match status" value="1"/>
</dbReference>
<accession>A0ABW5KRQ5</accession>
<dbReference type="InterPro" id="IPR005025">
    <property type="entry name" value="FMN_Rdtase-like_dom"/>
</dbReference>
<protein>
    <submittedName>
        <fullName evidence="2">Flavodoxin family protein</fullName>
    </submittedName>
</protein>
<name>A0ABW5KRQ5_9FLAO</name>
<evidence type="ECO:0000313" key="2">
    <source>
        <dbReference type="EMBL" id="MFD2550948.1"/>
    </source>
</evidence>